<dbReference type="PANTHER" id="PTHR11741">
    <property type="entry name" value="ELONGATION FACTOR TS"/>
    <property type="match status" value="1"/>
</dbReference>
<evidence type="ECO:0000313" key="9">
    <source>
        <dbReference type="Proteomes" id="UP000008229"/>
    </source>
</evidence>
<dbReference type="Gene3D" id="1.10.8.10">
    <property type="entry name" value="DNA helicase RuvA subunit, C-terminal domain"/>
    <property type="match status" value="1"/>
</dbReference>
<dbReference type="RefSeq" id="WP_012934985.1">
    <property type="nucleotide sequence ID" value="NC_013739.1"/>
</dbReference>
<dbReference type="Gene3D" id="3.30.479.20">
    <property type="entry name" value="Elongation factor Ts, dimerisation domain"/>
    <property type="match status" value="1"/>
</dbReference>
<dbReference type="GO" id="GO:0005737">
    <property type="term" value="C:cytoplasm"/>
    <property type="evidence" value="ECO:0007669"/>
    <property type="project" value="UniProtKB-SubCell"/>
</dbReference>
<keyword evidence="6" id="KW-0963">Cytoplasm</keyword>
<dbReference type="HOGENOM" id="CLU_047155_1_1_11"/>
<comment type="function">
    <text evidence="5 6">Associates with the EF-Tu.GDP complex and induces the exchange of GDP to GTP. It remains bound to the aminoacyl-tRNA.EF-Tu.GTP complex up to the GTP hydrolysis stage on the ribosome.</text>
</comment>
<evidence type="ECO:0000256" key="4">
    <source>
        <dbReference type="ARBA" id="ARBA00022917"/>
    </source>
</evidence>
<gene>
    <name evidence="6" type="primary">tsf</name>
    <name evidence="8" type="ordered locus">Cwoe_3516</name>
</gene>
<dbReference type="InterPro" id="IPR014039">
    <property type="entry name" value="Transl_elong_EFTs/EF1B_dimer"/>
</dbReference>
<keyword evidence="4 6" id="KW-0648">Protein biosynthesis</keyword>
<dbReference type="PANTHER" id="PTHR11741:SF0">
    <property type="entry name" value="ELONGATION FACTOR TS, MITOCHONDRIAL"/>
    <property type="match status" value="1"/>
</dbReference>
<organism evidence="8 9">
    <name type="scientific">Conexibacter woesei (strain DSM 14684 / CCUG 47730 / CIP 108061 / JCM 11494 / NBRC 100937 / ID131577)</name>
    <dbReference type="NCBI Taxonomy" id="469383"/>
    <lineage>
        <taxon>Bacteria</taxon>
        <taxon>Bacillati</taxon>
        <taxon>Actinomycetota</taxon>
        <taxon>Thermoleophilia</taxon>
        <taxon>Solirubrobacterales</taxon>
        <taxon>Conexibacteraceae</taxon>
        <taxon>Conexibacter</taxon>
    </lineage>
</organism>
<protein>
    <recommendedName>
        <fullName evidence="2 6">Elongation factor Ts</fullName>
        <shortName evidence="6">EF-Ts</shortName>
    </recommendedName>
</protein>
<feature type="domain" description="Translation elongation factor EFTs/EF1B dimerisation" evidence="7">
    <location>
        <begin position="36"/>
        <end position="167"/>
    </location>
</feature>
<dbReference type="InterPro" id="IPR009060">
    <property type="entry name" value="UBA-like_sf"/>
</dbReference>
<dbReference type="SUPFAM" id="SSF54713">
    <property type="entry name" value="Elongation factor Ts (EF-Ts), dimerisation domain"/>
    <property type="match status" value="1"/>
</dbReference>
<dbReference type="InterPro" id="IPR036402">
    <property type="entry name" value="EF-Ts_dimer_sf"/>
</dbReference>
<name>D3F074_CONWI</name>
<proteinExistence type="inferred from homology"/>
<dbReference type="AlphaFoldDB" id="D3F074"/>
<evidence type="ECO:0000256" key="1">
    <source>
        <dbReference type="ARBA" id="ARBA00005532"/>
    </source>
</evidence>
<keyword evidence="3 6" id="KW-0251">Elongation factor</keyword>
<dbReference type="PROSITE" id="PS01126">
    <property type="entry name" value="EF_TS_1"/>
    <property type="match status" value="1"/>
</dbReference>
<dbReference type="GO" id="GO:0003746">
    <property type="term" value="F:translation elongation factor activity"/>
    <property type="evidence" value="ECO:0007669"/>
    <property type="project" value="UniProtKB-UniRule"/>
</dbReference>
<accession>D3F074</accession>
<dbReference type="InterPro" id="IPR018101">
    <property type="entry name" value="Transl_elong_Ts_CS"/>
</dbReference>
<dbReference type="Proteomes" id="UP000008229">
    <property type="component" value="Chromosome"/>
</dbReference>
<reference evidence="9" key="2">
    <citation type="submission" date="2010-01" db="EMBL/GenBank/DDBJ databases">
        <title>The complete genome of Conexibacter woesei DSM 14684.</title>
        <authorList>
            <consortium name="US DOE Joint Genome Institute (JGI-PGF)"/>
            <person name="Lucas S."/>
            <person name="Copeland A."/>
            <person name="Lapidus A."/>
            <person name="Glavina del Rio T."/>
            <person name="Dalin E."/>
            <person name="Tice H."/>
            <person name="Bruce D."/>
            <person name="Goodwin L."/>
            <person name="Pitluck S."/>
            <person name="Kyrpides N."/>
            <person name="Mavromatis K."/>
            <person name="Ivanova N."/>
            <person name="Mikhailova N."/>
            <person name="Chertkov O."/>
            <person name="Brettin T."/>
            <person name="Detter J.C."/>
            <person name="Han C."/>
            <person name="Larimer F."/>
            <person name="Land M."/>
            <person name="Hauser L."/>
            <person name="Markowitz V."/>
            <person name="Cheng J.-F."/>
            <person name="Hugenholtz P."/>
            <person name="Woyke T."/>
            <person name="Wu D."/>
            <person name="Pukall R."/>
            <person name="Steenblock K."/>
            <person name="Schneider S."/>
            <person name="Klenk H.-P."/>
            <person name="Eisen J.A."/>
        </authorList>
    </citation>
    <scope>NUCLEOTIDE SEQUENCE [LARGE SCALE GENOMIC DNA]</scope>
    <source>
        <strain evidence="9">DSM 14684 / CIP 108061 / JCM 11494 / NBRC 100937 / ID131577</strain>
    </source>
</reference>
<keyword evidence="9" id="KW-1185">Reference proteome</keyword>
<comment type="similarity">
    <text evidence="1 6">Belongs to the EF-Ts family.</text>
</comment>
<sequence>MSTAISAQDVKALRERTGAGMMDCKKALVEAGGDIEKAVEALRVKGIAKAEKRGDRGTSEGTVQSYIHANGKIGALVEVDCETDFVARNEDYIGFAKDLALHVAAAGPISVDDDGVPAEEIERERRIAEEQFADKPEQIRPRIVQGKVDSWLKEVVLLRQVHVNGDKYEGRTIEEIRAALASRTGENIVIRRFTRFAVGD</sequence>
<dbReference type="STRING" id="469383.Cwoe_3516"/>
<feature type="region of interest" description="Involved in Mg(2+) ion dislocation from EF-Tu" evidence="6">
    <location>
        <begin position="83"/>
        <end position="86"/>
    </location>
</feature>
<evidence type="ECO:0000259" key="7">
    <source>
        <dbReference type="Pfam" id="PF00889"/>
    </source>
</evidence>
<dbReference type="SUPFAM" id="SSF46934">
    <property type="entry name" value="UBA-like"/>
    <property type="match status" value="1"/>
</dbReference>
<evidence type="ECO:0000256" key="2">
    <source>
        <dbReference type="ARBA" id="ARBA00016956"/>
    </source>
</evidence>
<dbReference type="KEGG" id="cwo:Cwoe_3516"/>
<dbReference type="Pfam" id="PF00889">
    <property type="entry name" value="EF_TS"/>
    <property type="match status" value="1"/>
</dbReference>
<dbReference type="CDD" id="cd14275">
    <property type="entry name" value="UBA_EF-Ts"/>
    <property type="match status" value="1"/>
</dbReference>
<dbReference type="HAMAP" id="MF_00050">
    <property type="entry name" value="EF_Ts"/>
    <property type="match status" value="1"/>
</dbReference>
<dbReference type="EMBL" id="CP001854">
    <property type="protein sequence ID" value="ADB51934.1"/>
    <property type="molecule type" value="Genomic_DNA"/>
</dbReference>
<comment type="subcellular location">
    <subcellularLocation>
        <location evidence="6">Cytoplasm</location>
    </subcellularLocation>
</comment>
<evidence type="ECO:0000313" key="8">
    <source>
        <dbReference type="EMBL" id="ADB51934.1"/>
    </source>
</evidence>
<dbReference type="NCBIfam" id="TIGR00116">
    <property type="entry name" value="tsf"/>
    <property type="match status" value="1"/>
</dbReference>
<reference evidence="8 9" key="1">
    <citation type="journal article" date="2010" name="Stand. Genomic Sci.">
        <title>Complete genome sequence of Conexibacter woesei type strain (ID131577).</title>
        <authorList>
            <person name="Pukall R."/>
            <person name="Lapidus A."/>
            <person name="Glavina Del Rio T."/>
            <person name="Copeland A."/>
            <person name="Tice H."/>
            <person name="Cheng J.-F."/>
            <person name="Lucas S."/>
            <person name="Chen F."/>
            <person name="Nolan M."/>
            <person name="Bruce D."/>
            <person name="Goodwin L."/>
            <person name="Pitluck S."/>
            <person name="Mavromatis K."/>
            <person name="Ivanova N."/>
            <person name="Ovchinnikova G."/>
            <person name="Pati A."/>
            <person name="Chen A."/>
            <person name="Palaniappan K."/>
            <person name="Land M."/>
            <person name="Hauser L."/>
            <person name="Chang Y.-J."/>
            <person name="Jeffries C.D."/>
            <person name="Chain P."/>
            <person name="Meincke L."/>
            <person name="Sims D."/>
            <person name="Brettin T."/>
            <person name="Detter J.C."/>
            <person name="Rohde M."/>
            <person name="Goeker M."/>
            <person name="Bristow J."/>
            <person name="Eisen J.A."/>
            <person name="Markowitz V."/>
            <person name="Kyrpides N.C."/>
            <person name="Klenk H.-P."/>
            <person name="Hugenholtz P."/>
        </authorList>
    </citation>
    <scope>NUCLEOTIDE SEQUENCE [LARGE SCALE GENOMIC DNA]</scope>
    <source>
        <strain evidence="9">DSM 14684 / CIP 108061 / JCM 11494 / NBRC 100937 / ID131577</strain>
    </source>
</reference>
<evidence type="ECO:0000256" key="5">
    <source>
        <dbReference type="ARBA" id="ARBA00025453"/>
    </source>
</evidence>
<dbReference type="eggNOG" id="COG0264">
    <property type="taxonomic scope" value="Bacteria"/>
</dbReference>
<evidence type="ECO:0000256" key="3">
    <source>
        <dbReference type="ARBA" id="ARBA00022768"/>
    </source>
</evidence>
<dbReference type="Gene3D" id="1.10.286.20">
    <property type="match status" value="1"/>
</dbReference>
<dbReference type="OrthoDB" id="9808348at2"/>
<dbReference type="FunFam" id="1.10.8.10:FF:000001">
    <property type="entry name" value="Elongation factor Ts"/>
    <property type="match status" value="1"/>
</dbReference>
<evidence type="ECO:0000256" key="6">
    <source>
        <dbReference type="HAMAP-Rule" id="MF_00050"/>
    </source>
</evidence>
<dbReference type="InterPro" id="IPR001816">
    <property type="entry name" value="Transl_elong_EFTs/EF1B"/>
</dbReference>